<dbReference type="GO" id="GO:0003677">
    <property type="term" value="F:DNA binding"/>
    <property type="evidence" value="ECO:0007669"/>
    <property type="project" value="UniProtKB-KW"/>
</dbReference>
<dbReference type="Gene3D" id="3.40.50.2300">
    <property type="match status" value="1"/>
</dbReference>
<dbReference type="GO" id="GO:0000160">
    <property type="term" value="P:phosphorelay signal transduction system"/>
    <property type="evidence" value="ECO:0007669"/>
    <property type="project" value="UniProtKB-KW"/>
</dbReference>
<evidence type="ECO:0000259" key="7">
    <source>
        <dbReference type="PROSITE" id="PS50110"/>
    </source>
</evidence>
<feature type="domain" description="Response regulatory" evidence="7">
    <location>
        <begin position="18"/>
        <end position="134"/>
    </location>
</feature>
<dbReference type="InterPro" id="IPR011006">
    <property type="entry name" value="CheY-like_superfamily"/>
</dbReference>
<dbReference type="EMBL" id="LBZL01000002">
    <property type="protein sequence ID" value="KKR70682.1"/>
    <property type="molecule type" value="Genomic_DNA"/>
</dbReference>
<gene>
    <name evidence="8" type="ORF">UU13_C0002G0027</name>
</gene>
<evidence type="ECO:0000256" key="6">
    <source>
        <dbReference type="PROSITE-ProRule" id="PRU00169"/>
    </source>
</evidence>
<sequence>MYLSHLNDIIKYMENDKIILIVEDEKSLREALNDKLTREGFTVFEAKDGEEGLEMSRKVRPGLILLDLLMPKMSGTEMAKKLREEEWGKNVKIIILTNLTEEEKVKRELENSVYEYIIKNDVRIDQVVEKVKRILEC</sequence>
<dbReference type="Proteomes" id="UP000034452">
    <property type="component" value="Unassembled WGS sequence"/>
</dbReference>
<evidence type="ECO:0000313" key="8">
    <source>
        <dbReference type="EMBL" id="KKR70682.1"/>
    </source>
</evidence>
<organism evidence="8 9">
    <name type="scientific">Candidatus Nomurabacteria bacterium GW2011_GWB1_40_7</name>
    <dbReference type="NCBI Taxonomy" id="1618744"/>
    <lineage>
        <taxon>Bacteria</taxon>
        <taxon>Candidatus Nomuraibacteriota</taxon>
    </lineage>
</organism>
<keyword evidence="5" id="KW-0804">Transcription</keyword>
<dbReference type="AlphaFoldDB" id="A0A0G0W608"/>
<keyword evidence="8" id="KW-0808">Transferase</keyword>
<dbReference type="PANTHER" id="PTHR44591">
    <property type="entry name" value="STRESS RESPONSE REGULATOR PROTEIN 1"/>
    <property type="match status" value="1"/>
</dbReference>
<keyword evidence="8" id="KW-0418">Kinase</keyword>
<name>A0A0G0W608_9BACT</name>
<feature type="modified residue" description="4-aspartylphosphate" evidence="6">
    <location>
        <position position="67"/>
    </location>
</feature>
<dbReference type="PANTHER" id="PTHR44591:SF3">
    <property type="entry name" value="RESPONSE REGULATORY DOMAIN-CONTAINING PROTEIN"/>
    <property type="match status" value="1"/>
</dbReference>
<dbReference type="PROSITE" id="PS50110">
    <property type="entry name" value="RESPONSE_REGULATORY"/>
    <property type="match status" value="1"/>
</dbReference>
<keyword evidence="3" id="KW-0805">Transcription regulation</keyword>
<comment type="caution">
    <text evidence="8">The sequence shown here is derived from an EMBL/GenBank/DDBJ whole genome shotgun (WGS) entry which is preliminary data.</text>
</comment>
<protein>
    <submittedName>
        <fullName evidence="8">PAS/PAC sensor hybrid histidine kinase</fullName>
    </submittedName>
</protein>
<keyword evidence="1 6" id="KW-0597">Phosphoprotein</keyword>
<evidence type="ECO:0000256" key="5">
    <source>
        <dbReference type="ARBA" id="ARBA00023163"/>
    </source>
</evidence>
<keyword evidence="2" id="KW-0902">Two-component regulatory system</keyword>
<evidence type="ECO:0000256" key="1">
    <source>
        <dbReference type="ARBA" id="ARBA00022553"/>
    </source>
</evidence>
<evidence type="ECO:0000256" key="3">
    <source>
        <dbReference type="ARBA" id="ARBA00023015"/>
    </source>
</evidence>
<accession>A0A0G0W608</accession>
<dbReference type="SMART" id="SM00448">
    <property type="entry name" value="REC"/>
    <property type="match status" value="1"/>
</dbReference>
<dbReference type="GO" id="GO:0016301">
    <property type="term" value="F:kinase activity"/>
    <property type="evidence" value="ECO:0007669"/>
    <property type="project" value="UniProtKB-KW"/>
</dbReference>
<dbReference type="InterPro" id="IPR050595">
    <property type="entry name" value="Bact_response_regulator"/>
</dbReference>
<evidence type="ECO:0000256" key="2">
    <source>
        <dbReference type="ARBA" id="ARBA00023012"/>
    </source>
</evidence>
<evidence type="ECO:0000313" key="9">
    <source>
        <dbReference type="Proteomes" id="UP000034452"/>
    </source>
</evidence>
<keyword evidence="4" id="KW-0238">DNA-binding</keyword>
<dbReference type="Pfam" id="PF00072">
    <property type="entry name" value="Response_reg"/>
    <property type="match status" value="1"/>
</dbReference>
<evidence type="ECO:0000256" key="4">
    <source>
        <dbReference type="ARBA" id="ARBA00023125"/>
    </source>
</evidence>
<dbReference type="SUPFAM" id="SSF52172">
    <property type="entry name" value="CheY-like"/>
    <property type="match status" value="1"/>
</dbReference>
<dbReference type="InterPro" id="IPR001789">
    <property type="entry name" value="Sig_transdc_resp-reg_receiver"/>
</dbReference>
<dbReference type="CDD" id="cd17574">
    <property type="entry name" value="REC_OmpR"/>
    <property type="match status" value="1"/>
</dbReference>
<reference evidence="8 9" key="1">
    <citation type="journal article" date="2015" name="Nature">
        <title>rRNA introns, odd ribosomes, and small enigmatic genomes across a large radiation of phyla.</title>
        <authorList>
            <person name="Brown C.T."/>
            <person name="Hug L.A."/>
            <person name="Thomas B.C."/>
            <person name="Sharon I."/>
            <person name="Castelle C.J."/>
            <person name="Singh A."/>
            <person name="Wilkins M.J."/>
            <person name="Williams K.H."/>
            <person name="Banfield J.F."/>
        </authorList>
    </citation>
    <scope>NUCLEOTIDE SEQUENCE [LARGE SCALE GENOMIC DNA]</scope>
</reference>
<proteinExistence type="predicted"/>
<dbReference type="FunFam" id="3.40.50.2300:FF:000001">
    <property type="entry name" value="DNA-binding response regulator PhoB"/>
    <property type="match status" value="1"/>
</dbReference>